<keyword evidence="3" id="KW-1185">Reference proteome</keyword>
<evidence type="ECO:0000313" key="3">
    <source>
        <dbReference type="Proteomes" id="UP000542210"/>
    </source>
</evidence>
<dbReference type="AlphaFoldDB" id="A0A7W7D7C3"/>
<dbReference type="InterPro" id="IPR058593">
    <property type="entry name" value="ARB_07466-like_C"/>
</dbReference>
<proteinExistence type="predicted"/>
<comment type="caution">
    <text evidence="2">The sequence shown here is derived from an EMBL/GenBank/DDBJ whole genome shotgun (WGS) entry which is preliminary data.</text>
</comment>
<evidence type="ECO:0000313" key="2">
    <source>
        <dbReference type="EMBL" id="MBB4701356.1"/>
    </source>
</evidence>
<accession>A0A7W7D7C3</accession>
<dbReference type="EMBL" id="JACHND010000001">
    <property type="protein sequence ID" value="MBB4701356.1"/>
    <property type="molecule type" value="Genomic_DNA"/>
</dbReference>
<reference evidence="2 3" key="1">
    <citation type="submission" date="2020-08" db="EMBL/GenBank/DDBJ databases">
        <title>Sequencing the genomes of 1000 actinobacteria strains.</title>
        <authorList>
            <person name="Klenk H.-P."/>
        </authorList>
    </citation>
    <scope>NUCLEOTIDE SEQUENCE [LARGE SCALE GENOMIC DNA]</scope>
    <source>
        <strain evidence="2 3">DSM 45784</strain>
    </source>
</reference>
<organism evidence="2 3">
    <name type="scientific">Sphaerisporangium siamense</name>
    <dbReference type="NCBI Taxonomy" id="795645"/>
    <lineage>
        <taxon>Bacteria</taxon>
        <taxon>Bacillati</taxon>
        <taxon>Actinomycetota</taxon>
        <taxon>Actinomycetes</taxon>
        <taxon>Streptosporangiales</taxon>
        <taxon>Streptosporangiaceae</taxon>
        <taxon>Sphaerisporangium</taxon>
    </lineage>
</organism>
<name>A0A7W7D7C3_9ACTN</name>
<protein>
    <recommendedName>
        <fullName evidence="1">ARB-07466-like C-terminal domain-containing protein</fullName>
    </recommendedName>
</protein>
<feature type="domain" description="ARB-07466-like C-terminal" evidence="1">
    <location>
        <begin position="4"/>
        <end position="45"/>
    </location>
</feature>
<gene>
    <name evidence="2" type="ORF">BJ982_002900</name>
</gene>
<sequence>MLGVQENGRQIGIMYIIWRQRYYDIRTGAGWRQMSDRGGITANHYDHVHVSVF</sequence>
<evidence type="ECO:0000259" key="1">
    <source>
        <dbReference type="Pfam" id="PF26571"/>
    </source>
</evidence>
<dbReference type="RefSeq" id="WP_184889973.1">
    <property type="nucleotide sequence ID" value="NZ_JACHND010000001.1"/>
</dbReference>
<dbReference type="Pfam" id="PF26571">
    <property type="entry name" value="VldE"/>
    <property type="match status" value="1"/>
</dbReference>
<dbReference type="Proteomes" id="UP000542210">
    <property type="component" value="Unassembled WGS sequence"/>
</dbReference>